<protein>
    <submittedName>
        <fullName evidence="1">Uncharacterized protein</fullName>
    </submittedName>
</protein>
<sequence>MTGNNIQVEETDPLAELQSILDNHVKLGVPGISLAIASAEKYWALTAGSVDVAATAPIDTSHGFGIGSITKVFVAVVIFQLVEEGKLQLSDTVGALLGPDLCHGIDNAADATIARLLSHHAGIDSWEDDSVWIRAGSGDKLDPVHIWGKTEPLEYIRRPRKTAPNQGEYGYANTNYTFLGLVIENITGHTAEAEIRRRILTPLGMHDTFLEGFEQQPAAAEGDRSRGCAQPWKNHRVS</sequence>
<evidence type="ECO:0000313" key="2">
    <source>
        <dbReference type="Proteomes" id="UP001143910"/>
    </source>
</evidence>
<name>A0ACC1NT00_9HYPO</name>
<organism evidence="1 2">
    <name type="scientific">Zarea fungicola</name>
    <dbReference type="NCBI Taxonomy" id="93591"/>
    <lineage>
        <taxon>Eukaryota</taxon>
        <taxon>Fungi</taxon>
        <taxon>Dikarya</taxon>
        <taxon>Ascomycota</taxon>
        <taxon>Pezizomycotina</taxon>
        <taxon>Sordariomycetes</taxon>
        <taxon>Hypocreomycetidae</taxon>
        <taxon>Hypocreales</taxon>
        <taxon>Cordycipitaceae</taxon>
        <taxon>Zarea</taxon>
    </lineage>
</organism>
<gene>
    <name evidence="1" type="ORF">NQ176_g1552</name>
</gene>
<dbReference type="Proteomes" id="UP001143910">
    <property type="component" value="Unassembled WGS sequence"/>
</dbReference>
<keyword evidence="2" id="KW-1185">Reference proteome</keyword>
<dbReference type="EMBL" id="JANJQO010000090">
    <property type="protein sequence ID" value="KAJ2982184.1"/>
    <property type="molecule type" value="Genomic_DNA"/>
</dbReference>
<evidence type="ECO:0000313" key="1">
    <source>
        <dbReference type="EMBL" id="KAJ2982184.1"/>
    </source>
</evidence>
<accession>A0ACC1NT00</accession>
<reference evidence="1" key="1">
    <citation type="submission" date="2022-08" db="EMBL/GenBank/DDBJ databases">
        <title>Genome Sequence of Lecanicillium fungicola.</title>
        <authorList>
            <person name="Buettner E."/>
        </authorList>
    </citation>
    <scope>NUCLEOTIDE SEQUENCE</scope>
    <source>
        <strain evidence="1">Babe33</strain>
    </source>
</reference>
<comment type="caution">
    <text evidence="1">The sequence shown here is derived from an EMBL/GenBank/DDBJ whole genome shotgun (WGS) entry which is preliminary data.</text>
</comment>
<proteinExistence type="predicted"/>